<dbReference type="Proteomes" id="UP000830198">
    <property type="component" value="Chromosome"/>
</dbReference>
<reference evidence="1 2" key="1">
    <citation type="submission" date="2022-04" db="EMBL/GenBank/DDBJ databases">
        <title>The arsenic-methylating capacity of Chitinophaga filiformis YT5 during chitin decomposition.</title>
        <authorList>
            <person name="Chen G."/>
            <person name="Liang Y."/>
        </authorList>
    </citation>
    <scope>NUCLEOTIDE SEQUENCE [LARGE SCALE GENOMIC DNA]</scope>
    <source>
        <strain evidence="1 2">YT5</strain>
    </source>
</reference>
<keyword evidence="2" id="KW-1185">Reference proteome</keyword>
<evidence type="ECO:0000313" key="1">
    <source>
        <dbReference type="EMBL" id="UPK69661.1"/>
    </source>
</evidence>
<name>A0ABY4I4J9_CHIFI</name>
<dbReference type="EMBL" id="CP095855">
    <property type="protein sequence ID" value="UPK69661.1"/>
    <property type="molecule type" value="Genomic_DNA"/>
</dbReference>
<accession>A0ABY4I4J9</accession>
<proteinExistence type="predicted"/>
<dbReference type="RefSeq" id="WP_247811938.1">
    <property type="nucleotide sequence ID" value="NZ_CP095855.1"/>
</dbReference>
<evidence type="ECO:0008006" key="3">
    <source>
        <dbReference type="Google" id="ProtNLM"/>
    </source>
</evidence>
<evidence type="ECO:0000313" key="2">
    <source>
        <dbReference type="Proteomes" id="UP000830198"/>
    </source>
</evidence>
<protein>
    <recommendedName>
        <fullName evidence="3">DUF932 domain-containing protein</fullName>
    </recommendedName>
</protein>
<organism evidence="1 2">
    <name type="scientific">Chitinophaga filiformis</name>
    <name type="common">Myxococcus filiformis</name>
    <name type="synonym">Flexibacter filiformis</name>
    <dbReference type="NCBI Taxonomy" id="104663"/>
    <lineage>
        <taxon>Bacteria</taxon>
        <taxon>Pseudomonadati</taxon>
        <taxon>Bacteroidota</taxon>
        <taxon>Chitinophagia</taxon>
        <taxon>Chitinophagales</taxon>
        <taxon>Chitinophagaceae</taxon>
        <taxon>Chitinophaga</taxon>
    </lineage>
</organism>
<gene>
    <name evidence="1" type="ORF">MYF79_32365</name>
</gene>
<sequence>MNIRKLFGLGRSEQKTGIHAVSFTDFGWKKRAESADEISWVHPTFPAVLSINYFELPPDVPYNSPVEELRDFYRPMVTRSGGGLIKVDVTDIQHLRCIETIFKLPREERGVLYIGALTIPFVDRSYVIKVQAIEQGATGIREAMIWPQLNAAGVVSIDEAGRMTGWSADPYDNTVTEGFLMNLAEAVHYDAQFPSHPLSLVRAKLEEIVRSVKVAPELLQ</sequence>